<keyword evidence="2" id="KW-1185">Reference proteome</keyword>
<sequence length="166" mass="18505">MKYEGSWRVKALVVELVSCVSIFGGVSAPLKLANIQDFAPSPSSFLHIRELEDANSVAKTMKYLAKNPDAYNQSVRSSNLTLETLESAVLLKFKSLKHHVPIWKLQRPESIRGGDELKIYRVYPVSCRQNQNFPNVIPVLLLPFCLLKMTEDGSDGSGGVGQWRQG</sequence>
<dbReference type="Gene3D" id="3.40.50.11660">
    <property type="entry name" value="Glycosyl transferase family 10, C-terminal domain"/>
    <property type="match status" value="1"/>
</dbReference>
<comment type="caution">
    <text evidence="1">The sequence shown here is derived from an EMBL/GenBank/DDBJ whole genome shotgun (WGS) entry which is preliminary data.</text>
</comment>
<protein>
    <submittedName>
        <fullName evidence="1">Uncharacterized protein</fullName>
    </submittedName>
</protein>
<dbReference type="SUPFAM" id="SSF53756">
    <property type="entry name" value="UDP-Glycosyltransferase/glycogen phosphorylase"/>
    <property type="match status" value="1"/>
</dbReference>
<evidence type="ECO:0000313" key="1">
    <source>
        <dbReference type="EMBL" id="THG18447.1"/>
    </source>
</evidence>
<dbReference type="STRING" id="542762.A0A4V6RYN8"/>
<dbReference type="Proteomes" id="UP000306102">
    <property type="component" value="Unassembled WGS sequence"/>
</dbReference>
<reference evidence="1 2" key="1">
    <citation type="journal article" date="2018" name="Proc. Natl. Acad. Sci. U.S.A.">
        <title>Draft genome sequence of Camellia sinensis var. sinensis provides insights into the evolution of the tea genome and tea quality.</title>
        <authorList>
            <person name="Wei C."/>
            <person name="Yang H."/>
            <person name="Wang S."/>
            <person name="Zhao J."/>
            <person name="Liu C."/>
            <person name="Gao L."/>
            <person name="Xia E."/>
            <person name="Lu Y."/>
            <person name="Tai Y."/>
            <person name="She G."/>
            <person name="Sun J."/>
            <person name="Cao H."/>
            <person name="Tong W."/>
            <person name="Gao Q."/>
            <person name="Li Y."/>
            <person name="Deng W."/>
            <person name="Jiang X."/>
            <person name="Wang W."/>
            <person name="Chen Q."/>
            <person name="Zhang S."/>
            <person name="Li H."/>
            <person name="Wu J."/>
            <person name="Wang P."/>
            <person name="Li P."/>
            <person name="Shi C."/>
            <person name="Zheng F."/>
            <person name="Jian J."/>
            <person name="Huang B."/>
            <person name="Shan D."/>
            <person name="Shi M."/>
            <person name="Fang C."/>
            <person name="Yue Y."/>
            <person name="Li F."/>
            <person name="Li D."/>
            <person name="Wei S."/>
            <person name="Han B."/>
            <person name="Jiang C."/>
            <person name="Yin Y."/>
            <person name="Xia T."/>
            <person name="Zhang Z."/>
            <person name="Bennetzen J.L."/>
            <person name="Zhao S."/>
            <person name="Wan X."/>
        </authorList>
    </citation>
    <scope>NUCLEOTIDE SEQUENCE [LARGE SCALE GENOMIC DNA]</scope>
    <source>
        <strain evidence="2">cv. Shuchazao</strain>
        <tissue evidence="1">Leaf</tissue>
    </source>
</reference>
<dbReference type="InterPro" id="IPR038577">
    <property type="entry name" value="GT10-like_C_sf"/>
</dbReference>
<evidence type="ECO:0000313" key="2">
    <source>
        <dbReference type="Proteomes" id="UP000306102"/>
    </source>
</evidence>
<accession>A0A4V6RYN8</accession>
<dbReference type="EMBL" id="SDRB02003066">
    <property type="protein sequence ID" value="THG18447.1"/>
    <property type="molecule type" value="Genomic_DNA"/>
</dbReference>
<gene>
    <name evidence="1" type="ORF">TEA_023791</name>
</gene>
<name>A0A4V6RYN8_CAMSN</name>
<organism evidence="1 2">
    <name type="scientific">Camellia sinensis var. sinensis</name>
    <name type="common">China tea</name>
    <dbReference type="NCBI Taxonomy" id="542762"/>
    <lineage>
        <taxon>Eukaryota</taxon>
        <taxon>Viridiplantae</taxon>
        <taxon>Streptophyta</taxon>
        <taxon>Embryophyta</taxon>
        <taxon>Tracheophyta</taxon>
        <taxon>Spermatophyta</taxon>
        <taxon>Magnoliopsida</taxon>
        <taxon>eudicotyledons</taxon>
        <taxon>Gunneridae</taxon>
        <taxon>Pentapetalae</taxon>
        <taxon>asterids</taxon>
        <taxon>Ericales</taxon>
        <taxon>Theaceae</taxon>
        <taxon>Camellia</taxon>
    </lineage>
</organism>
<dbReference type="AlphaFoldDB" id="A0A4V6RYN8"/>
<proteinExistence type="predicted"/>
<dbReference type="UniPathway" id="UPA00378"/>